<keyword evidence="2" id="KW-1185">Reference proteome</keyword>
<dbReference type="HOGENOM" id="CLU_1057979_0_0_1"/>
<evidence type="ECO:0000313" key="1">
    <source>
        <dbReference type="EMBL" id="EKD14271.1"/>
    </source>
</evidence>
<gene>
    <name evidence="1" type="ORF">MBM_07501</name>
</gene>
<protein>
    <submittedName>
        <fullName evidence="1">Uncharacterized protein</fullName>
    </submittedName>
</protein>
<dbReference type="KEGG" id="mbe:MBM_07501"/>
<name>K1WN20_MARBU</name>
<organism evidence="1 2">
    <name type="scientific">Marssonina brunnea f. sp. multigermtubi (strain MB_m1)</name>
    <name type="common">Marssonina leaf spot fungus</name>
    <dbReference type="NCBI Taxonomy" id="1072389"/>
    <lineage>
        <taxon>Eukaryota</taxon>
        <taxon>Fungi</taxon>
        <taxon>Dikarya</taxon>
        <taxon>Ascomycota</taxon>
        <taxon>Pezizomycotina</taxon>
        <taxon>Leotiomycetes</taxon>
        <taxon>Helotiales</taxon>
        <taxon>Drepanopezizaceae</taxon>
        <taxon>Drepanopeziza</taxon>
    </lineage>
</organism>
<sequence length="263" mass="29637">MTNYSPSFRSSKREPFHAQSALLTLLARISMFWVRQAIRALQSPVSSLQSPVSSLQSPVSSFYFSSFGSFDEPQRMPLALPGAVTAKRLKNPSLTRKSQVWAGPPLLGRLQRRLSAISTVSLVRHLILWRRPDFRKALYRPPIPARLPQPPHTVRLLVDPSASLLLRHPADLLVSPRMRTHRVVLGPVNSWLLHRQRSCLVLQLSNEHLHRHRSHHPPHASPFDAAAAAKAEIRPDSHLRLGRARLCGQRIKVAQPVHLVALE</sequence>
<evidence type="ECO:0000313" key="2">
    <source>
        <dbReference type="Proteomes" id="UP000006753"/>
    </source>
</evidence>
<proteinExistence type="predicted"/>
<dbReference type="AlphaFoldDB" id="K1WN20"/>
<dbReference type="Proteomes" id="UP000006753">
    <property type="component" value="Unassembled WGS sequence"/>
</dbReference>
<dbReference type="InParanoid" id="K1WN20"/>
<dbReference type="EMBL" id="JH921446">
    <property type="protein sequence ID" value="EKD14271.1"/>
    <property type="molecule type" value="Genomic_DNA"/>
</dbReference>
<accession>K1WN20</accession>
<reference evidence="1 2" key="1">
    <citation type="journal article" date="2012" name="BMC Genomics">
        <title>Sequencing the genome of Marssonina brunnea reveals fungus-poplar co-evolution.</title>
        <authorList>
            <person name="Zhu S."/>
            <person name="Cao Y.-Z."/>
            <person name="Jiang C."/>
            <person name="Tan B.-Y."/>
            <person name="Wang Z."/>
            <person name="Feng S."/>
            <person name="Zhang L."/>
            <person name="Su X.-H."/>
            <person name="Brejova B."/>
            <person name="Vinar T."/>
            <person name="Xu M."/>
            <person name="Wang M.-X."/>
            <person name="Zhang S.-G."/>
            <person name="Huang M.-R."/>
            <person name="Wu R."/>
            <person name="Zhou Y."/>
        </authorList>
    </citation>
    <scope>NUCLEOTIDE SEQUENCE [LARGE SCALE GENOMIC DNA]</scope>
    <source>
        <strain evidence="1 2">MB_m1</strain>
    </source>
</reference>